<dbReference type="Gene3D" id="2.30.30.320">
    <property type="entry name" value="DUF1653-like domain"/>
    <property type="match status" value="1"/>
</dbReference>
<accession>A0A345PAN1</accession>
<dbReference type="InterPro" id="IPR037135">
    <property type="entry name" value="DUF1653-like_dom_sf"/>
</dbReference>
<protein>
    <submittedName>
        <fullName evidence="2">DUF1653 domain-containing protein</fullName>
    </submittedName>
</protein>
<sequence>MQHGLENTDSTIEPLKNGRYRHYKGQFYQVLGTARHSETREWLVVYRCLYDDYSLWVRPLEMFIESIVLENGVQVPRFSFVDQDVDDFVNSSDGEPVGNLGK</sequence>
<evidence type="ECO:0000259" key="1">
    <source>
        <dbReference type="Pfam" id="PF07866"/>
    </source>
</evidence>
<dbReference type="EMBL" id="CP031222">
    <property type="protein sequence ID" value="AXI04340.1"/>
    <property type="molecule type" value="Genomic_DNA"/>
</dbReference>
<reference evidence="2 3" key="1">
    <citation type="submission" date="2018-07" db="EMBL/GenBank/DDBJ databases">
        <title>Genome sequencing of Moraxellaceae gen. HYN0046.</title>
        <authorList>
            <person name="Kim M."/>
            <person name="Yi H."/>
        </authorList>
    </citation>
    <scope>NUCLEOTIDE SEQUENCE [LARGE SCALE GENOMIC DNA]</scope>
    <source>
        <strain evidence="2 3">HYN0046</strain>
    </source>
</reference>
<feature type="domain" description="DUF1653" evidence="1">
    <location>
        <begin position="18"/>
        <end position="79"/>
    </location>
</feature>
<dbReference type="RefSeq" id="WP_114900448.1">
    <property type="nucleotide sequence ID" value="NZ_CP031222.1"/>
</dbReference>
<evidence type="ECO:0000313" key="3">
    <source>
        <dbReference type="Proteomes" id="UP000253940"/>
    </source>
</evidence>
<dbReference type="Proteomes" id="UP000253940">
    <property type="component" value="Chromosome"/>
</dbReference>
<dbReference type="InterPro" id="IPR023387">
    <property type="entry name" value="DUF1653-like_dom"/>
</dbReference>
<name>A0A345PAN1_9GAMM</name>
<organism evidence="2 3">
    <name type="scientific">Aquirhabdus parva</name>
    <dbReference type="NCBI Taxonomy" id="2283318"/>
    <lineage>
        <taxon>Bacteria</taxon>
        <taxon>Pseudomonadati</taxon>
        <taxon>Pseudomonadota</taxon>
        <taxon>Gammaproteobacteria</taxon>
        <taxon>Moraxellales</taxon>
        <taxon>Moraxellaceae</taxon>
        <taxon>Aquirhabdus</taxon>
    </lineage>
</organism>
<dbReference type="Pfam" id="PF07866">
    <property type="entry name" value="DUF1653"/>
    <property type="match status" value="1"/>
</dbReference>
<proteinExistence type="predicted"/>
<dbReference type="AlphaFoldDB" id="A0A345PAN1"/>
<keyword evidence="3" id="KW-1185">Reference proteome</keyword>
<gene>
    <name evidence="2" type="ORF">HYN46_16755</name>
</gene>
<dbReference type="KEGG" id="mbah:HYN46_16755"/>
<dbReference type="OrthoDB" id="371169at2"/>
<evidence type="ECO:0000313" key="2">
    <source>
        <dbReference type="EMBL" id="AXI04340.1"/>
    </source>
</evidence>